<dbReference type="EMBL" id="MU394309">
    <property type="protein sequence ID" value="KAI6087255.1"/>
    <property type="molecule type" value="Genomic_DNA"/>
</dbReference>
<accession>A0ACC0D3H3</accession>
<evidence type="ECO:0000313" key="2">
    <source>
        <dbReference type="Proteomes" id="UP001497680"/>
    </source>
</evidence>
<dbReference type="Proteomes" id="UP001497680">
    <property type="component" value="Unassembled WGS sequence"/>
</dbReference>
<keyword evidence="2" id="KW-1185">Reference proteome</keyword>
<comment type="caution">
    <text evidence="1">The sequence shown here is derived from an EMBL/GenBank/DDBJ whole genome shotgun (WGS) entry which is preliminary data.</text>
</comment>
<organism evidence="1 2">
    <name type="scientific">Hypoxylon rubiginosum</name>
    <dbReference type="NCBI Taxonomy" id="110542"/>
    <lineage>
        <taxon>Eukaryota</taxon>
        <taxon>Fungi</taxon>
        <taxon>Dikarya</taxon>
        <taxon>Ascomycota</taxon>
        <taxon>Pezizomycotina</taxon>
        <taxon>Sordariomycetes</taxon>
        <taxon>Xylariomycetidae</taxon>
        <taxon>Xylariales</taxon>
        <taxon>Hypoxylaceae</taxon>
        <taxon>Hypoxylon</taxon>
    </lineage>
</organism>
<reference evidence="1 2" key="1">
    <citation type="journal article" date="2022" name="New Phytol.">
        <title>Ecological generalism drives hyperdiversity of secondary metabolite gene clusters in xylarialean endophytes.</title>
        <authorList>
            <person name="Franco M.E.E."/>
            <person name="Wisecaver J.H."/>
            <person name="Arnold A.E."/>
            <person name="Ju Y.M."/>
            <person name="Slot J.C."/>
            <person name="Ahrendt S."/>
            <person name="Moore L.P."/>
            <person name="Eastman K.E."/>
            <person name="Scott K."/>
            <person name="Konkel Z."/>
            <person name="Mondo S.J."/>
            <person name="Kuo A."/>
            <person name="Hayes R.D."/>
            <person name="Haridas S."/>
            <person name="Andreopoulos B."/>
            <person name="Riley R."/>
            <person name="LaButti K."/>
            <person name="Pangilinan J."/>
            <person name="Lipzen A."/>
            <person name="Amirebrahimi M."/>
            <person name="Yan J."/>
            <person name="Adam C."/>
            <person name="Keymanesh K."/>
            <person name="Ng V."/>
            <person name="Louie K."/>
            <person name="Northen T."/>
            <person name="Drula E."/>
            <person name="Henrissat B."/>
            <person name="Hsieh H.M."/>
            <person name="Youens-Clark K."/>
            <person name="Lutzoni F."/>
            <person name="Miadlikowska J."/>
            <person name="Eastwood D.C."/>
            <person name="Hamelin R.C."/>
            <person name="Grigoriev I.V."/>
            <person name="U'Ren J.M."/>
        </authorList>
    </citation>
    <scope>NUCLEOTIDE SEQUENCE [LARGE SCALE GENOMIC DNA]</scope>
    <source>
        <strain evidence="1 2">ER1909</strain>
    </source>
</reference>
<sequence length="302" mass="33291">MISRRIKRGARLHLVAKCIFPQPAPTYLRSPLFASSSQQLPAADKRRFSTRSVPSRYSLARHIHSTATANMSSTVASPATPPADSPSESTPENTNSDPCKKEAAAAAAAKEEKKLPPLKGAEFRAYNRLAEHMDLFHAHFRTAWNTLWTAACAGNSATLGGGGKGKVSARGRSIISEGLAFVAQLEVHHNIEETYIFPVLARRMPEFRNDGGGKGKGGKGGKNNAAELLRQHREIHDGMEGMRKYLRGCRDGEQDLDMAALKKQMEGWGTVLWTHLDQEVETLGAENMRKYWTAEEIRQIPM</sequence>
<protein>
    <submittedName>
        <fullName evidence="1">Uncharacterized protein</fullName>
    </submittedName>
</protein>
<evidence type="ECO:0000313" key="1">
    <source>
        <dbReference type="EMBL" id="KAI6087255.1"/>
    </source>
</evidence>
<gene>
    <name evidence="1" type="ORF">F4821DRAFT_116467</name>
</gene>
<name>A0ACC0D3H3_9PEZI</name>
<proteinExistence type="predicted"/>